<evidence type="ECO:0000313" key="3">
    <source>
        <dbReference type="Proteomes" id="UP000324222"/>
    </source>
</evidence>
<feature type="compositionally biased region" description="Basic residues" evidence="1">
    <location>
        <begin position="33"/>
        <end position="52"/>
    </location>
</feature>
<reference evidence="2 3" key="1">
    <citation type="submission" date="2019-05" db="EMBL/GenBank/DDBJ databases">
        <title>Another draft genome of Portunus trituberculatus and its Hox gene families provides insights of decapod evolution.</title>
        <authorList>
            <person name="Jeong J.-H."/>
            <person name="Song I."/>
            <person name="Kim S."/>
            <person name="Choi T."/>
            <person name="Kim D."/>
            <person name="Ryu S."/>
            <person name="Kim W."/>
        </authorList>
    </citation>
    <scope>NUCLEOTIDE SEQUENCE [LARGE SCALE GENOMIC DNA]</scope>
    <source>
        <tissue evidence="2">Muscle</tissue>
    </source>
</reference>
<protein>
    <submittedName>
        <fullName evidence="2">Uncharacterized protein</fullName>
    </submittedName>
</protein>
<accession>A0A5B7GJD5</accession>
<organism evidence="2 3">
    <name type="scientific">Portunus trituberculatus</name>
    <name type="common">Swimming crab</name>
    <name type="synonym">Neptunus trituberculatus</name>
    <dbReference type="NCBI Taxonomy" id="210409"/>
    <lineage>
        <taxon>Eukaryota</taxon>
        <taxon>Metazoa</taxon>
        <taxon>Ecdysozoa</taxon>
        <taxon>Arthropoda</taxon>
        <taxon>Crustacea</taxon>
        <taxon>Multicrustacea</taxon>
        <taxon>Malacostraca</taxon>
        <taxon>Eumalacostraca</taxon>
        <taxon>Eucarida</taxon>
        <taxon>Decapoda</taxon>
        <taxon>Pleocyemata</taxon>
        <taxon>Brachyura</taxon>
        <taxon>Eubrachyura</taxon>
        <taxon>Portunoidea</taxon>
        <taxon>Portunidae</taxon>
        <taxon>Portuninae</taxon>
        <taxon>Portunus</taxon>
    </lineage>
</organism>
<dbReference type="AlphaFoldDB" id="A0A5B7GJD5"/>
<proteinExistence type="predicted"/>
<sequence length="105" mass="11005">MVGDGRRLQPVPAICTCPHLSSMVPAAASNKRQSQHARRLAASKSPQRRRKTSTTIRERDYSSGLLNCPLSGDYCPCSCVGVNGASGNGDEMITATASSQGHGSS</sequence>
<feature type="region of interest" description="Disordered" evidence="1">
    <location>
        <begin position="26"/>
        <end position="58"/>
    </location>
</feature>
<evidence type="ECO:0000313" key="2">
    <source>
        <dbReference type="EMBL" id="MPC60380.1"/>
    </source>
</evidence>
<dbReference type="EMBL" id="VSRR010017454">
    <property type="protein sequence ID" value="MPC60380.1"/>
    <property type="molecule type" value="Genomic_DNA"/>
</dbReference>
<name>A0A5B7GJD5_PORTR</name>
<gene>
    <name evidence="2" type="ORF">E2C01_054424</name>
</gene>
<evidence type="ECO:0000256" key="1">
    <source>
        <dbReference type="SAM" id="MobiDB-lite"/>
    </source>
</evidence>
<dbReference type="Proteomes" id="UP000324222">
    <property type="component" value="Unassembled WGS sequence"/>
</dbReference>
<keyword evidence="3" id="KW-1185">Reference proteome</keyword>
<comment type="caution">
    <text evidence="2">The sequence shown here is derived from an EMBL/GenBank/DDBJ whole genome shotgun (WGS) entry which is preliminary data.</text>
</comment>